<keyword evidence="3" id="KW-1185">Reference proteome</keyword>
<dbReference type="SUPFAM" id="SSF48371">
    <property type="entry name" value="ARM repeat"/>
    <property type="match status" value="2"/>
</dbReference>
<accession>A0A5S9IUB0</accession>
<organism evidence="2 3">
    <name type="scientific">Uabimicrobium amorphum</name>
    <dbReference type="NCBI Taxonomy" id="2596890"/>
    <lineage>
        <taxon>Bacteria</taxon>
        <taxon>Pseudomonadati</taxon>
        <taxon>Planctomycetota</taxon>
        <taxon>Candidatus Uabimicrobiia</taxon>
        <taxon>Candidatus Uabimicrobiales</taxon>
        <taxon>Candidatus Uabimicrobiaceae</taxon>
        <taxon>Candidatus Uabimicrobium</taxon>
    </lineage>
</organism>
<proteinExistence type="predicted"/>
<protein>
    <recommendedName>
        <fullName evidence="4">Clathrin/coatomer adaptor adaptin-like N-terminal domain-containing protein</fullName>
    </recommendedName>
</protein>
<dbReference type="SMART" id="SM00567">
    <property type="entry name" value="EZ_HEAT"/>
    <property type="match status" value="8"/>
</dbReference>
<feature type="signal peptide" evidence="1">
    <location>
        <begin position="1"/>
        <end position="19"/>
    </location>
</feature>
<evidence type="ECO:0000313" key="3">
    <source>
        <dbReference type="Proteomes" id="UP000326354"/>
    </source>
</evidence>
<name>A0A5S9IUB0_UABAM</name>
<reference evidence="2 3" key="1">
    <citation type="submission" date="2019-08" db="EMBL/GenBank/DDBJ databases">
        <title>Complete genome sequence of Candidatus Uab amorphum.</title>
        <authorList>
            <person name="Shiratori T."/>
            <person name="Suzuki S."/>
            <person name="Kakizawa Y."/>
            <person name="Ishida K."/>
        </authorList>
    </citation>
    <scope>NUCLEOTIDE SEQUENCE [LARGE SCALE GENOMIC DNA]</scope>
    <source>
        <strain evidence="2 3">SRT547</strain>
    </source>
</reference>
<dbReference type="GO" id="GO:0016491">
    <property type="term" value="F:oxidoreductase activity"/>
    <property type="evidence" value="ECO:0007669"/>
    <property type="project" value="TreeGrafter"/>
</dbReference>
<dbReference type="Pfam" id="PF13646">
    <property type="entry name" value="HEAT_2"/>
    <property type="match status" value="2"/>
</dbReference>
<sequence length="906" mass="102002">MRYLLLLLCLCSIGAQQLAEPFFIRHGYFKDRIKHLERAYYEKNQQHLSLLLSCLTDADDSIRYHAIKAIQQLSIGEKHIPLLVRSVYDTSRSVAEIACETLEKFAEYSPSHIADVWKLVHTNDRYYALRGFLAHKQNIVFLQEILEDTQRSVEEKNCALSILGRLGKEALTIILPYLEDDRYYRTVFLALKSSKLGVEPLLELLMLNNKDFGDLRTLCRAVGPQSLDILVAKSTFYSVEQYVQVLRIISRISPTTQMDFLLESLQHPHVKICREALYILRQLKDKRIVPQIMKVMKTRTDVTENAVVALTALRGKEAIPVVVKLLGDSDQQICRQVIVFIASLHQKQYCAEIEKFIEEPSLKSQAILALYHMKPEKYQKMCDDLFVGKKSWEIFDIADSCEFMVYKPLVSLLGDSSIHVRRNAASYIYGKNSHKALLEGMYSKNDVQANNCIAVLQREAVFPGESLAILLRIVKKHPSAVSLLLNGIQNNVSAAVDLLEKHPHIWRDFLLVDKEKVAVHLDKIIPYCIQGLQNNERGPNSFTITGALARWEAVAAIDDLVAILPKVKGYVAENIIELLDALSAKQTLDEIVKLTKHKEQSVRKAAIALVSKWSPQHPQIALVALNDEHDEARTKAIECLHGYEEDKAIAILGKCLQQKNGRVKVAAVKALGKYSAEKTVDLLRGALVDYQTISGFFRSDRYSVSSFASSVLAEKGNAAKKAIPELLQVVSSARLPYTRRVAAIALGKIVVESESSVKVLIEALDDGTSEHNAAVFALARAGKIAVAQLTEALENENDLIARGACIALGEMKTRSNVIINALLKCAQKEECRWSALWALCELGITEELAPKIIRFRDDKNWHTRYLVLQIVEPFATSDTLKQFVADENWCVSETAKMLQRKRESDK</sequence>
<evidence type="ECO:0000256" key="1">
    <source>
        <dbReference type="SAM" id="SignalP"/>
    </source>
</evidence>
<dbReference type="PANTHER" id="PTHR12697">
    <property type="entry name" value="PBS LYASE HEAT-LIKE PROTEIN"/>
    <property type="match status" value="1"/>
</dbReference>
<dbReference type="PANTHER" id="PTHR12697:SF5">
    <property type="entry name" value="DEOXYHYPUSINE HYDROXYLASE"/>
    <property type="match status" value="1"/>
</dbReference>
<dbReference type="KEGG" id="uam:UABAM_06181"/>
<dbReference type="InterPro" id="IPR004155">
    <property type="entry name" value="PBS_lyase_HEAT"/>
</dbReference>
<keyword evidence="1" id="KW-0732">Signal</keyword>
<gene>
    <name evidence="2" type="ORF">UABAM_06181</name>
</gene>
<dbReference type="InterPro" id="IPR011989">
    <property type="entry name" value="ARM-like"/>
</dbReference>
<dbReference type="AlphaFoldDB" id="A0A5S9IUB0"/>
<dbReference type="Proteomes" id="UP000326354">
    <property type="component" value="Chromosome"/>
</dbReference>
<feature type="chain" id="PRO_5025003446" description="Clathrin/coatomer adaptor adaptin-like N-terminal domain-containing protein" evidence="1">
    <location>
        <begin position="20"/>
        <end position="906"/>
    </location>
</feature>
<evidence type="ECO:0000313" key="2">
    <source>
        <dbReference type="EMBL" id="BBM87766.1"/>
    </source>
</evidence>
<dbReference type="InterPro" id="IPR016024">
    <property type="entry name" value="ARM-type_fold"/>
</dbReference>
<dbReference type="Gene3D" id="1.25.10.10">
    <property type="entry name" value="Leucine-rich Repeat Variant"/>
    <property type="match status" value="4"/>
</dbReference>
<evidence type="ECO:0008006" key="4">
    <source>
        <dbReference type="Google" id="ProtNLM"/>
    </source>
</evidence>
<dbReference type="RefSeq" id="WP_151971768.1">
    <property type="nucleotide sequence ID" value="NZ_AP019860.1"/>
</dbReference>
<dbReference type="EMBL" id="AP019860">
    <property type="protein sequence ID" value="BBM87766.1"/>
    <property type="molecule type" value="Genomic_DNA"/>
</dbReference>